<keyword evidence="3" id="KW-1185">Reference proteome</keyword>
<gene>
    <name evidence="2" type="primary">Hypp9044</name>
    <name evidence="2" type="ORF">BLAG_LOCUS11738</name>
</gene>
<organism evidence="2 3">
    <name type="scientific">Branchiostoma lanceolatum</name>
    <name type="common">Common lancelet</name>
    <name type="synonym">Amphioxus lanceolatum</name>
    <dbReference type="NCBI Taxonomy" id="7740"/>
    <lineage>
        <taxon>Eukaryota</taxon>
        <taxon>Metazoa</taxon>
        <taxon>Chordata</taxon>
        <taxon>Cephalochordata</taxon>
        <taxon>Leptocardii</taxon>
        <taxon>Amphioxiformes</taxon>
        <taxon>Branchiostomatidae</taxon>
        <taxon>Branchiostoma</taxon>
    </lineage>
</organism>
<proteinExistence type="predicted"/>
<dbReference type="OrthoDB" id="9971336at2759"/>
<evidence type="ECO:0000256" key="1">
    <source>
        <dbReference type="SAM" id="SignalP"/>
    </source>
</evidence>
<evidence type="ECO:0000313" key="2">
    <source>
        <dbReference type="EMBL" id="CAH1251303.1"/>
    </source>
</evidence>
<dbReference type="AlphaFoldDB" id="A0A8J9ZDR7"/>
<reference evidence="2" key="1">
    <citation type="submission" date="2022-01" db="EMBL/GenBank/DDBJ databases">
        <authorList>
            <person name="Braso-Vives M."/>
        </authorList>
    </citation>
    <scope>NUCLEOTIDE SEQUENCE</scope>
</reference>
<protein>
    <submittedName>
        <fullName evidence="2">Hypp9044 protein</fullName>
    </submittedName>
</protein>
<feature type="chain" id="PRO_5035428652" evidence="1">
    <location>
        <begin position="19"/>
        <end position="154"/>
    </location>
</feature>
<sequence>MAKMIILLLAVFVSAAMANRRTCFCEIRASTDRSDPVFLDVDDPRYSHWLHFSCSTAKARCPDDCRNSAANALGGSVNPLNHDAGVSACNELKRQVTPDNPAHLYAHYKTSSCGHEGYQYLGELCCWKIDFGPAYPVQYLHNPSCSADQHPLGG</sequence>
<feature type="signal peptide" evidence="1">
    <location>
        <begin position="1"/>
        <end position="18"/>
    </location>
</feature>
<dbReference type="Proteomes" id="UP000838412">
    <property type="component" value="Chromosome 19"/>
</dbReference>
<keyword evidence="1" id="KW-0732">Signal</keyword>
<dbReference type="EMBL" id="OV696704">
    <property type="protein sequence ID" value="CAH1251303.1"/>
    <property type="molecule type" value="Genomic_DNA"/>
</dbReference>
<accession>A0A8J9ZDR7</accession>
<evidence type="ECO:0000313" key="3">
    <source>
        <dbReference type="Proteomes" id="UP000838412"/>
    </source>
</evidence>
<name>A0A8J9ZDR7_BRALA</name>